<dbReference type="PANTHER" id="PTHR36849:SF1">
    <property type="entry name" value="CYTOPLASMIC PROTEIN"/>
    <property type="match status" value="1"/>
</dbReference>
<evidence type="ECO:0000313" key="1">
    <source>
        <dbReference type="EMBL" id="ALC15349.1"/>
    </source>
</evidence>
<dbReference type="PANTHER" id="PTHR36849">
    <property type="entry name" value="CYTOPLASMIC PROTEIN-RELATED"/>
    <property type="match status" value="1"/>
</dbReference>
<gene>
    <name evidence="1" type="ORF">DSOUD_0560</name>
</gene>
<dbReference type="Pfam" id="PF22752">
    <property type="entry name" value="DUF488-N3i"/>
    <property type="match status" value="1"/>
</dbReference>
<name>A0A0M3QEZ6_9BACT</name>
<dbReference type="RefSeq" id="WP_053549563.1">
    <property type="nucleotide sequence ID" value="NZ_CP010802.1"/>
</dbReference>
<dbReference type="PATRIC" id="fig|1603606.3.peg.609"/>
<dbReference type="InterPro" id="IPR052552">
    <property type="entry name" value="YeaO-like"/>
</dbReference>
<keyword evidence="2" id="KW-1185">Reference proteome</keyword>
<dbReference type="AlphaFoldDB" id="A0A0M3QEZ6"/>
<evidence type="ECO:0000313" key="2">
    <source>
        <dbReference type="Proteomes" id="UP000057158"/>
    </source>
</evidence>
<reference evidence="1 2" key="1">
    <citation type="submission" date="2015-07" db="EMBL/GenBank/DDBJ databases">
        <title>Isolation and Genomic Characterization of a Novel Halophilic Metal-Reducing Deltaproteobacterium from the Deep Subsurface.</title>
        <authorList>
            <person name="Badalamenti J.P."/>
            <person name="Summers Z.M."/>
            <person name="Gralnick J.A."/>
            <person name="Bond D.R."/>
        </authorList>
    </citation>
    <scope>NUCLEOTIDE SEQUENCE [LARGE SCALE GENOMIC DNA]</scope>
    <source>
        <strain evidence="1 2">WTL</strain>
    </source>
</reference>
<proteinExistence type="predicted"/>
<dbReference type="EMBL" id="CP010802">
    <property type="protein sequence ID" value="ALC15349.1"/>
    <property type="molecule type" value="Genomic_DNA"/>
</dbReference>
<dbReference type="KEGG" id="des:DSOUD_0560"/>
<dbReference type="Proteomes" id="UP000057158">
    <property type="component" value="Chromosome"/>
</dbReference>
<evidence type="ECO:0008006" key="3">
    <source>
        <dbReference type="Google" id="ProtNLM"/>
    </source>
</evidence>
<sequence>MQIFLKRAYEDPGPQDGLRVLVDRLWPRGVSKQEAAIDLWLKEIAPSSELRRSFAHDPARWEDFRKGYFAELDGRPDLVEILREKSAAGPLTLVFAARDEERNNAVALKEYLENQGSAGRWGDGRS</sequence>
<organism evidence="1 2">
    <name type="scientific">Desulfuromonas soudanensis</name>
    <dbReference type="NCBI Taxonomy" id="1603606"/>
    <lineage>
        <taxon>Bacteria</taxon>
        <taxon>Pseudomonadati</taxon>
        <taxon>Thermodesulfobacteriota</taxon>
        <taxon>Desulfuromonadia</taxon>
        <taxon>Desulfuromonadales</taxon>
        <taxon>Desulfuromonadaceae</taxon>
        <taxon>Desulfuromonas</taxon>
    </lineage>
</organism>
<accession>A0A0M3QEZ6</accession>
<protein>
    <recommendedName>
        <fullName evidence="3">DUF488 domain-containing protein</fullName>
    </recommendedName>
</protein>
<dbReference type="OrthoDB" id="9790745at2"/>